<name>A0A1M6AQA5_9FLAO</name>
<keyword evidence="2" id="KW-1185">Reference proteome</keyword>
<sequence length="201" mass="23704">MDKEVIIDRVAEILKETPASMQIVKKGGDRDKRFRYLAKHMVEKAIKYDALVLSENEMGIAVVFQNSKSKGSLLEEVIQDLKLVFKVTGFKNVRQILRNQKYIKEQRPKNEDYLYCWFWGISKEARGADTQVGKQMKDEFLKRAKDLNLPLYAETQTRRNTIVYQKFGFDLFHTWNRPDGKTMYFMKHVPTQLKEAEENKN</sequence>
<dbReference type="EMBL" id="FQYY01000001">
    <property type="protein sequence ID" value="SHI38694.1"/>
    <property type="molecule type" value="Genomic_DNA"/>
</dbReference>
<dbReference type="AlphaFoldDB" id="A0A1M6AQA5"/>
<proteinExistence type="predicted"/>
<reference evidence="1 2" key="1">
    <citation type="submission" date="2016-11" db="EMBL/GenBank/DDBJ databases">
        <authorList>
            <person name="Jaros S."/>
            <person name="Januszkiewicz K."/>
            <person name="Wedrychowicz H."/>
        </authorList>
    </citation>
    <scope>NUCLEOTIDE SEQUENCE [LARGE SCALE GENOMIC DNA]</scope>
    <source>
        <strain evidence="1 2">DSM 21425</strain>
    </source>
</reference>
<dbReference type="OrthoDB" id="1452841at2"/>
<dbReference type="Gene3D" id="3.40.630.30">
    <property type="match status" value="1"/>
</dbReference>
<accession>A0A1M6AQA5</accession>
<evidence type="ECO:0000313" key="1">
    <source>
        <dbReference type="EMBL" id="SHI38694.1"/>
    </source>
</evidence>
<dbReference type="InterPro" id="IPR016181">
    <property type="entry name" value="Acyl_CoA_acyltransferase"/>
</dbReference>
<evidence type="ECO:0000313" key="2">
    <source>
        <dbReference type="Proteomes" id="UP000184225"/>
    </source>
</evidence>
<dbReference type="Proteomes" id="UP000184225">
    <property type="component" value="Unassembled WGS sequence"/>
</dbReference>
<dbReference type="RefSeq" id="WP_073147677.1">
    <property type="nucleotide sequence ID" value="NZ_FQYY01000001.1"/>
</dbReference>
<dbReference type="SUPFAM" id="SSF55729">
    <property type="entry name" value="Acyl-CoA N-acyltransferases (Nat)"/>
    <property type="match status" value="1"/>
</dbReference>
<organism evidence="1 2">
    <name type="scientific">Mesonia phycicola</name>
    <dbReference type="NCBI Taxonomy" id="579105"/>
    <lineage>
        <taxon>Bacteria</taxon>
        <taxon>Pseudomonadati</taxon>
        <taxon>Bacteroidota</taxon>
        <taxon>Flavobacteriia</taxon>
        <taxon>Flavobacteriales</taxon>
        <taxon>Flavobacteriaceae</taxon>
        <taxon>Mesonia</taxon>
    </lineage>
</organism>
<protein>
    <recommendedName>
        <fullName evidence="3">N-acetyltransferase domain-containing protein</fullName>
    </recommendedName>
</protein>
<gene>
    <name evidence="1" type="ORF">SAMN04488096_101392</name>
</gene>
<evidence type="ECO:0008006" key="3">
    <source>
        <dbReference type="Google" id="ProtNLM"/>
    </source>
</evidence>